<organism evidence="1">
    <name type="scientific">Cacopsylla melanoneura</name>
    <dbReference type="NCBI Taxonomy" id="428564"/>
    <lineage>
        <taxon>Eukaryota</taxon>
        <taxon>Metazoa</taxon>
        <taxon>Ecdysozoa</taxon>
        <taxon>Arthropoda</taxon>
        <taxon>Hexapoda</taxon>
        <taxon>Insecta</taxon>
        <taxon>Pterygota</taxon>
        <taxon>Neoptera</taxon>
        <taxon>Paraneoptera</taxon>
        <taxon>Hemiptera</taxon>
        <taxon>Sternorrhyncha</taxon>
        <taxon>Psylloidea</taxon>
        <taxon>Psyllidae</taxon>
        <taxon>Psyllinae</taxon>
        <taxon>Cacopsylla</taxon>
    </lineage>
</organism>
<evidence type="ECO:0000313" key="1">
    <source>
        <dbReference type="EMBL" id="CAG6647541.1"/>
    </source>
</evidence>
<sequence length="115" mass="12998">MCKLLCIVPAIALLSCFILLVVWHCELSIYSGILFSFLDFEFQDSEKYFASRPNQTCLFYNVFAVLRAQVPNNCFENNCSSILNFILNFILCVSMEYLGTLSFLKPVLAGSKPAC</sequence>
<accession>A0A8D8RBC6</accession>
<reference evidence="1" key="1">
    <citation type="submission" date="2021-05" db="EMBL/GenBank/DDBJ databases">
        <authorList>
            <person name="Alioto T."/>
            <person name="Alioto T."/>
            <person name="Gomez Garrido J."/>
        </authorList>
    </citation>
    <scope>NUCLEOTIDE SEQUENCE</scope>
</reference>
<protein>
    <submittedName>
        <fullName evidence="1">Uncharacterized protein</fullName>
    </submittedName>
</protein>
<name>A0A8D8RBC6_9HEMI</name>
<proteinExistence type="predicted"/>
<dbReference type="PROSITE" id="PS51257">
    <property type="entry name" value="PROKAR_LIPOPROTEIN"/>
    <property type="match status" value="1"/>
</dbReference>
<dbReference type="EMBL" id="HBUF01147552">
    <property type="protein sequence ID" value="CAG6647541.1"/>
    <property type="molecule type" value="Transcribed_RNA"/>
</dbReference>
<dbReference type="AlphaFoldDB" id="A0A8D8RBC6"/>